<dbReference type="Proteomes" id="UP001202281">
    <property type="component" value="Unassembled WGS sequence"/>
</dbReference>
<dbReference type="InterPro" id="IPR019776">
    <property type="entry name" value="Flagellar_basal_body_rod_CS"/>
</dbReference>
<keyword evidence="8" id="KW-0966">Cell projection</keyword>
<dbReference type="EMBL" id="JALHLG010000009">
    <property type="protein sequence ID" value="MCJ2186993.1"/>
    <property type="molecule type" value="Genomic_DNA"/>
</dbReference>
<keyword evidence="4 6" id="KW-0975">Bacterial flagellum</keyword>
<dbReference type="InterPro" id="IPR006299">
    <property type="entry name" value="FlgC"/>
</dbReference>
<dbReference type="Pfam" id="PF06429">
    <property type="entry name" value="Flg_bbr_C"/>
    <property type="match status" value="1"/>
</dbReference>
<evidence type="ECO:0000256" key="6">
    <source>
        <dbReference type="RuleBase" id="RU362062"/>
    </source>
</evidence>
<organism evidence="8 9">
    <name type="scientific">Novosphingobium beihaiensis</name>
    <dbReference type="NCBI Taxonomy" id="2930389"/>
    <lineage>
        <taxon>Bacteria</taxon>
        <taxon>Pseudomonadati</taxon>
        <taxon>Pseudomonadota</taxon>
        <taxon>Alphaproteobacteria</taxon>
        <taxon>Sphingomonadales</taxon>
        <taxon>Sphingomonadaceae</taxon>
        <taxon>Novosphingobium</taxon>
    </lineage>
</organism>
<accession>A0ABT0BQ51</accession>
<evidence type="ECO:0000313" key="9">
    <source>
        <dbReference type="Proteomes" id="UP001202281"/>
    </source>
</evidence>
<comment type="subunit">
    <text evidence="5 6">The basal body constitutes a major portion of the flagellar organelle and consists of four rings (L,P,S, and M) mounted on a central rod. The rod consists of about 26 subunits of FlgG in the distal portion, and FlgB, FlgC and FlgF are thought to build up the proximal portion of the rod with about 6 subunits each.</text>
</comment>
<evidence type="ECO:0000256" key="4">
    <source>
        <dbReference type="ARBA" id="ARBA00023143"/>
    </source>
</evidence>
<proteinExistence type="inferred from homology"/>
<evidence type="ECO:0000259" key="7">
    <source>
        <dbReference type="Pfam" id="PF06429"/>
    </source>
</evidence>
<evidence type="ECO:0000256" key="3">
    <source>
        <dbReference type="ARBA" id="ARBA00017941"/>
    </source>
</evidence>
<comment type="subcellular location">
    <subcellularLocation>
        <location evidence="1 6">Bacterial flagellum basal body</location>
    </subcellularLocation>
</comment>
<dbReference type="InterPro" id="IPR010930">
    <property type="entry name" value="Flg_bb/hook_C_dom"/>
</dbReference>
<evidence type="ECO:0000256" key="1">
    <source>
        <dbReference type="ARBA" id="ARBA00004117"/>
    </source>
</evidence>
<sequence length="143" mass="15432">MEAAEISRSGLDVEWTRLRVVAENIANINSSGPANGKGYVARQLVSGPVEDFPATLDRMMREPMPARGVTVYGIEARRDGSKRVYAPNDPQADKQGFITEPNVSLATEMTEMLKAGRAYQANLVALSSAQDMYASALKIGGRA</sequence>
<dbReference type="PANTHER" id="PTHR30435:SF2">
    <property type="entry name" value="FLAGELLAR BASAL-BODY ROD PROTEIN FLGC"/>
    <property type="match status" value="1"/>
</dbReference>
<dbReference type="PROSITE" id="PS00588">
    <property type="entry name" value="FLAGELLA_BB_ROD"/>
    <property type="match status" value="1"/>
</dbReference>
<feature type="domain" description="Flagellar basal-body/hook protein C-terminal" evidence="7">
    <location>
        <begin position="94"/>
        <end position="138"/>
    </location>
</feature>
<name>A0ABT0BQ51_9SPHN</name>
<keyword evidence="9" id="KW-1185">Reference proteome</keyword>
<comment type="similarity">
    <text evidence="2">Belongs to the flagella basal body rod proteins family.</text>
</comment>
<keyword evidence="8" id="KW-0969">Cilium</keyword>
<reference evidence="8 9" key="1">
    <citation type="submission" date="2022-04" db="EMBL/GenBank/DDBJ databases">
        <title>Identification of a novel bacterium isolated from mangrove sediments.</title>
        <authorList>
            <person name="Pan X."/>
        </authorList>
    </citation>
    <scope>NUCLEOTIDE SEQUENCE [LARGE SCALE GENOMIC DNA]</scope>
    <source>
        <strain evidence="8 9">B2638</strain>
    </source>
</reference>
<comment type="caution">
    <text evidence="8">The sequence shown here is derived from an EMBL/GenBank/DDBJ whole genome shotgun (WGS) entry which is preliminary data.</text>
</comment>
<protein>
    <recommendedName>
        <fullName evidence="3 6">Flagellar basal-body rod protein FlgC</fullName>
    </recommendedName>
</protein>
<evidence type="ECO:0000313" key="8">
    <source>
        <dbReference type="EMBL" id="MCJ2186993.1"/>
    </source>
</evidence>
<gene>
    <name evidence="8" type="primary">flgC</name>
    <name evidence="8" type="ORF">MTR66_09215</name>
</gene>
<dbReference type="RefSeq" id="WP_243920002.1">
    <property type="nucleotide sequence ID" value="NZ_JALHLG010000009.1"/>
</dbReference>
<evidence type="ECO:0000256" key="2">
    <source>
        <dbReference type="ARBA" id="ARBA00009677"/>
    </source>
</evidence>
<keyword evidence="8" id="KW-0282">Flagellum</keyword>
<dbReference type="NCBIfam" id="TIGR01395">
    <property type="entry name" value="FlgC"/>
    <property type="match status" value="1"/>
</dbReference>
<dbReference type="PANTHER" id="PTHR30435">
    <property type="entry name" value="FLAGELLAR PROTEIN"/>
    <property type="match status" value="1"/>
</dbReference>
<evidence type="ECO:0000256" key="5">
    <source>
        <dbReference type="ARBA" id="ARBA00025933"/>
    </source>
</evidence>